<dbReference type="InterPro" id="IPR011606">
    <property type="entry name" value="Brnchd-chn_aa_trnsp_permease"/>
</dbReference>
<proteinExistence type="inferred from homology"/>
<dbReference type="RefSeq" id="WP_259624123.1">
    <property type="nucleotide sequence ID" value="NZ_JANYMP010000007.1"/>
</dbReference>
<evidence type="ECO:0000256" key="3">
    <source>
        <dbReference type="ARBA" id="ARBA00022448"/>
    </source>
</evidence>
<evidence type="ECO:0000256" key="5">
    <source>
        <dbReference type="ARBA" id="ARBA00022692"/>
    </source>
</evidence>
<sequence>MHHLRLAVHDTRSVSFAYLALGATLGVLVVHSGLEWWWATVFTALVYAGSLEFLLVGLVVAAVPLATVALTAFLVNLRHVFYAVSFPLHRIRGAAGKALGTFGLTDEAFALVTAKPPNEWTGPRILWLQGFCQLYWVSGATAGALLGSLVPSSIAGLEFTLTALFVVLALDAHRTRRDVPTAVIAALSAVVALLLFHERMLLVAMALFTAGLLARRAVSSRRTVDA</sequence>
<evidence type="ECO:0000256" key="7">
    <source>
        <dbReference type="ARBA" id="ARBA00023136"/>
    </source>
</evidence>
<evidence type="ECO:0000256" key="4">
    <source>
        <dbReference type="ARBA" id="ARBA00022475"/>
    </source>
</evidence>
<feature type="transmembrane region" description="Helical" evidence="8">
    <location>
        <begin position="179"/>
        <end position="196"/>
    </location>
</feature>
<evidence type="ECO:0000256" key="2">
    <source>
        <dbReference type="ARBA" id="ARBA00010735"/>
    </source>
</evidence>
<comment type="similarity">
    <text evidence="2">Belongs to the AzlC family.</text>
</comment>
<dbReference type="Pfam" id="PF03591">
    <property type="entry name" value="AzlC"/>
    <property type="match status" value="1"/>
</dbReference>
<keyword evidence="3" id="KW-0813">Transport</keyword>
<keyword evidence="7 8" id="KW-0472">Membrane</keyword>
<comment type="subcellular location">
    <subcellularLocation>
        <location evidence="1">Cell membrane</location>
        <topology evidence="1">Multi-pass membrane protein</topology>
    </subcellularLocation>
</comment>
<keyword evidence="10" id="KW-1185">Reference proteome</keyword>
<reference evidence="9" key="1">
    <citation type="submission" date="2022-08" db="EMBL/GenBank/DDBJ databases">
        <authorList>
            <person name="Tistechok S."/>
            <person name="Samborskyy M."/>
            <person name="Roman I."/>
        </authorList>
    </citation>
    <scope>NUCLEOTIDE SEQUENCE</scope>
    <source>
        <strain evidence="9">DSM 103496</strain>
    </source>
</reference>
<evidence type="ECO:0000313" key="9">
    <source>
        <dbReference type="EMBL" id="MCS7478617.1"/>
    </source>
</evidence>
<organism evidence="9 10">
    <name type="scientific">Umezawaea endophytica</name>
    <dbReference type="NCBI Taxonomy" id="1654476"/>
    <lineage>
        <taxon>Bacteria</taxon>
        <taxon>Bacillati</taxon>
        <taxon>Actinomycetota</taxon>
        <taxon>Actinomycetes</taxon>
        <taxon>Pseudonocardiales</taxon>
        <taxon>Pseudonocardiaceae</taxon>
        <taxon>Umezawaea</taxon>
    </lineage>
</organism>
<protein>
    <submittedName>
        <fullName evidence="9">AzlC family ABC transporter permease</fullName>
    </submittedName>
</protein>
<dbReference type="PANTHER" id="PTHR34979">
    <property type="entry name" value="INNER MEMBRANE PROTEIN YGAZ"/>
    <property type="match status" value="1"/>
</dbReference>
<feature type="transmembrane region" description="Helical" evidence="8">
    <location>
        <begin position="125"/>
        <end position="147"/>
    </location>
</feature>
<evidence type="ECO:0000313" key="10">
    <source>
        <dbReference type="Proteomes" id="UP001141259"/>
    </source>
</evidence>
<dbReference type="PANTHER" id="PTHR34979:SF1">
    <property type="entry name" value="INNER MEMBRANE PROTEIN YGAZ"/>
    <property type="match status" value="1"/>
</dbReference>
<keyword evidence="6 8" id="KW-1133">Transmembrane helix</keyword>
<accession>A0A9X2VLB0</accession>
<dbReference type="AlphaFoldDB" id="A0A9X2VLB0"/>
<dbReference type="GO" id="GO:0005886">
    <property type="term" value="C:plasma membrane"/>
    <property type="evidence" value="ECO:0007669"/>
    <property type="project" value="UniProtKB-SubCell"/>
</dbReference>
<evidence type="ECO:0000256" key="8">
    <source>
        <dbReference type="SAM" id="Phobius"/>
    </source>
</evidence>
<dbReference type="Proteomes" id="UP001141259">
    <property type="component" value="Unassembled WGS sequence"/>
</dbReference>
<evidence type="ECO:0000256" key="1">
    <source>
        <dbReference type="ARBA" id="ARBA00004651"/>
    </source>
</evidence>
<dbReference type="GO" id="GO:1903785">
    <property type="term" value="P:L-valine transmembrane transport"/>
    <property type="evidence" value="ECO:0007669"/>
    <property type="project" value="TreeGrafter"/>
</dbReference>
<dbReference type="EMBL" id="JANYMP010000007">
    <property type="protein sequence ID" value="MCS7478617.1"/>
    <property type="molecule type" value="Genomic_DNA"/>
</dbReference>
<feature type="transmembrane region" description="Helical" evidence="8">
    <location>
        <begin position="16"/>
        <end position="34"/>
    </location>
</feature>
<keyword evidence="4" id="KW-1003">Cell membrane</keyword>
<name>A0A9X2VLB0_9PSEU</name>
<comment type="caution">
    <text evidence="9">The sequence shown here is derived from an EMBL/GenBank/DDBJ whole genome shotgun (WGS) entry which is preliminary data.</text>
</comment>
<gene>
    <name evidence="9" type="ORF">NZH93_17285</name>
</gene>
<keyword evidence="5 8" id="KW-0812">Transmembrane</keyword>
<evidence type="ECO:0000256" key="6">
    <source>
        <dbReference type="ARBA" id="ARBA00022989"/>
    </source>
</evidence>
<feature type="transmembrane region" description="Helical" evidence="8">
    <location>
        <begin position="54"/>
        <end position="75"/>
    </location>
</feature>